<dbReference type="Proteomes" id="UP000053405">
    <property type="component" value="Unassembled WGS sequence"/>
</dbReference>
<dbReference type="EMBL" id="BANT01000037">
    <property type="protein sequence ID" value="GAC58319.1"/>
    <property type="molecule type" value="Genomic_DNA"/>
</dbReference>
<sequence>MDVSALFERVDRIGSVVRTVREVQVAGAGPESLDRTTGRRFSRRRPVGRQVGAAAAVGRCPRIATTGTSQVTVNAWRFWAASAVRRFSVIVIVKLRRSYVRRTLVR</sequence>
<organism evidence="1 2">
    <name type="scientific">Gordonia hirsuta DSM 44140 = NBRC 16056</name>
    <dbReference type="NCBI Taxonomy" id="1121927"/>
    <lineage>
        <taxon>Bacteria</taxon>
        <taxon>Bacillati</taxon>
        <taxon>Actinomycetota</taxon>
        <taxon>Actinomycetes</taxon>
        <taxon>Mycobacteriales</taxon>
        <taxon>Gordoniaceae</taxon>
        <taxon>Gordonia</taxon>
    </lineage>
</organism>
<dbReference type="STRING" id="1121927.GOHSU_37_00150"/>
<protein>
    <submittedName>
        <fullName evidence="1">Uncharacterized protein</fullName>
    </submittedName>
</protein>
<accession>L7LBK9</accession>
<keyword evidence="2" id="KW-1185">Reference proteome</keyword>
<reference evidence="1 2" key="1">
    <citation type="submission" date="2012-12" db="EMBL/GenBank/DDBJ databases">
        <title>Whole genome shotgun sequence of Gordonia hirsuta NBRC 16056.</title>
        <authorList>
            <person name="Isaki-Nakamura S."/>
            <person name="Hosoyama A."/>
            <person name="Tsuchikane K."/>
            <person name="Katsumata H."/>
            <person name="Baba S."/>
            <person name="Yamazaki S."/>
            <person name="Fujita N."/>
        </authorList>
    </citation>
    <scope>NUCLEOTIDE SEQUENCE [LARGE SCALE GENOMIC DNA]</scope>
    <source>
        <strain evidence="1 2">NBRC 16056</strain>
    </source>
</reference>
<name>L7LBK9_9ACTN</name>
<evidence type="ECO:0000313" key="2">
    <source>
        <dbReference type="Proteomes" id="UP000053405"/>
    </source>
</evidence>
<gene>
    <name evidence="1" type="ORF">GOHSU_37_00150</name>
</gene>
<comment type="caution">
    <text evidence="1">The sequence shown here is derived from an EMBL/GenBank/DDBJ whole genome shotgun (WGS) entry which is preliminary data.</text>
</comment>
<dbReference type="AlphaFoldDB" id="L7LBK9"/>
<evidence type="ECO:0000313" key="1">
    <source>
        <dbReference type="EMBL" id="GAC58319.1"/>
    </source>
</evidence>
<proteinExistence type="predicted"/>